<proteinExistence type="predicted"/>
<gene>
    <name evidence="1" type="ORF">CCMP2556_LOCUS31070</name>
</gene>
<dbReference type="EMBL" id="CAXAMN010021766">
    <property type="protein sequence ID" value="CAK9063190.1"/>
    <property type="molecule type" value="Genomic_DNA"/>
</dbReference>
<reference evidence="1 2" key="1">
    <citation type="submission" date="2024-02" db="EMBL/GenBank/DDBJ databases">
        <authorList>
            <person name="Chen Y."/>
            <person name="Shah S."/>
            <person name="Dougan E. K."/>
            <person name="Thang M."/>
            <person name="Chan C."/>
        </authorList>
    </citation>
    <scope>NUCLEOTIDE SEQUENCE [LARGE SCALE GENOMIC DNA]</scope>
</reference>
<name>A0ABP0NHD6_9DINO</name>
<evidence type="ECO:0000313" key="1">
    <source>
        <dbReference type="EMBL" id="CAK9063190.1"/>
    </source>
</evidence>
<comment type="caution">
    <text evidence="1">The sequence shown here is derived from an EMBL/GenBank/DDBJ whole genome shotgun (WGS) entry which is preliminary data.</text>
</comment>
<dbReference type="Proteomes" id="UP001642484">
    <property type="component" value="Unassembled WGS sequence"/>
</dbReference>
<sequence length="126" mass="13940">MAVVTVQLLCQALEVKLLQCPAVPLLNRCYFKMGPRFWTSANAIVMGTTVLGQDSHPGYKLMNICVIAFELMDYFYHVSVATALRTLKPFWVGRLSGTEAVMLDTWAIGKWLCVGSLLMVGNLPLA</sequence>
<keyword evidence="2" id="KW-1185">Reference proteome</keyword>
<accession>A0ABP0NHD6</accession>
<organism evidence="1 2">
    <name type="scientific">Durusdinium trenchii</name>
    <dbReference type="NCBI Taxonomy" id="1381693"/>
    <lineage>
        <taxon>Eukaryota</taxon>
        <taxon>Sar</taxon>
        <taxon>Alveolata</taxon>
        <taxon>Dinophyceae</taxon>
        <taxon>Suessiales</taxon>
        <taxon>Symbiodiniaceae</taxon>
        <taxon>Durusdinium</taxon>
    </lineage>
</organism>
<protein>
    <submittedName>
        <fullName evidence="1">Uncharacterized protein</fullName>
    </submittedName>
</protein>
<evidence type="ECO:0000313" key="2">
    <source>
        <dbReference type="Proteomes" id="UP001642484"/>
    </source>
</evidence>